<dbReference type="InterPro" id="IPR050490">
    <property type="entry name" value="Bact_solute-bd_prot1"/>
</dbReference>
<dbReference type="PANTHER" id="PTHR43649:SF29">
    <property type="entry name" value="OSMOPROTECTIVE COMPOUNDS-BINDING PROTEIN GGTB"/>
    <property type="match status" value="1"/>
</dbReference>
<proteinExistence type="inferred from homology"/>
<feature type="chain" id="PRO_5039487885" evidence="3">
    <location>
        <begin position="21"/>
        <end position="423"/>
    </location>
</feature>
<evidence type="ECO:0000256" key="3">
    <source>
        <dbReference type="SAM" id="SignalP"/>
    </source>
</evidence>
<dbReference type="PROSITE" id="PS51257">
    <property type="entry name" value="PROKAR_LIPOPROTEIN"/>
    <property type="match status" value="1"/>
</dbReference>
<dbReference type="SUPFAM" id="SSF53850">
    <property type="entry name" value="Periplasmic binding protein-like II"/>
    <property type="match status" value="1"/>
</dbReference>
<accession>A0A6J4LK43</accession>
<protein>
    <submittedName>
        <fullName evidence="4">ABC transporter, substrate-binding protein (Cluster 1, maltose/g3p/polyamine/iron)</fullName>
    </submittedName>
</protein>
<name>A0A6J4LK43_9ACTN</name>
<dbReference type="PANTHER" id="PTHR43649">
    <property type="entry name" value="ARABINOSE-BINDING PROTEIN-RELATED"/>
    <property type="match status" value="1"/>
</dbReference>
<dbReference type="Gene3D" id="3.40.190.10">
    <property type="entry name" value="Periplasmic binding protein-like II"/>
    <property type="match status" value="2"/>
</dbReference>
<sequence length="423" mass="45231">MRTSVLKGLALASAGLLATACTGTSTPGGDEGDGDAQSIRWLIEEPEDAAALKSLEQHVATFEKDSGIEVKITTLPFDTMRTVLQTQLRSGEGPDVFNWGSGPSFGGALARNGLIYDLTDAYEENGWEIYDFAKEEVTVDGKVYGVPGELETIGLFYNKEIFDELGLQAPESLEDLDAVSQELKSADIIPMSVGDKDAWPGGHLLSMTLSSAIGSDGMEQLFSGDKSWDSPEVVAALELWQDYNEQEYLPESPTSVAYETMETMFYTGKAAMIPTGSWLVGEMDDNADFEVGYIPFPGPDGPGIFAGGLGSGPFISAGTSKTDAALEFVDFLASPEHGEWTVENFHTIPPQPIDTQGLDVSPLLAQVLEDTAQISDGGDFGYNIDVKVSDAVNEAMYDGVQGVLTGQRTPEQVAEDLQAAAQE</sequence>
<keyword evidence="3" id="KW-0732">Signal</keyword>
<evidence type="ECO:0000256" key="1">
    <source>
        <dbReference type="ARBA" id="ARBA00008520"/>
    </source>
</evidence>
<keyword evidence="2" id="KW-0813">Transport</keyword>
<comment type="similarity">
    <text evidence="1">Belongs to the bacterial solute-binding protein 1 family.</text>
</comment>
<evidence type="ECO:0000313" key="4">
    <source>
        <dbReference type="EMBL" id="CAA9334537.1"/>
    </source>
</evidence>
<feature type="signal peptide" evidence="3">
    <location>
        <begin position="1"/>
        <end position="20"/>
    </location>
</feature>
<organism evidence="4">
    <name type="scientific">uncultured Nocardioidaceae bacterium</name>
    <dbReference type="NCBI Taxonomy" id="253824"/>
    <lineage>
        <taxon>Bacteria</taxon>
        <taxon>Bacillati</taxon>
        <taxon>Actinomycetota</taxon>
        <taxon>Actinomycetes</taxon>
        <taxon>Propionibacteriales</taxon>
        <taxon>Nocardioidaceae</taxon>
        <taxon>environmental samples</taxon>
    </lineage>
</organism>
<gene>
    <name evidence="4" type="ORF">AVDCRST_MAG34-602</name>
</gene>
<reference evidence="4" key="1">
    <citation type="submission" date="2020-02" db="EMBL/GenBank/DDBJ databases">
        <authorList>
            <person name="Meier V. D."/>
        </authorList>
    </citation>
    <scope>NUCLEOTIDE SEQUENCE</scope>
    <source>
        <strain evidence="4">AVDCRST_MAG34</strain>
    </source>
</reference>
<dbReference type="EMBL" id="CADCUI010000012">
    <property type="protein sequence ID" value="CAA9334537.1"/>
    <property type="molecule type" value="Genomic_DNA"/>
</dbReference>
<evidence type="ECO:0000256" key="2">
    <source>
        <dbReference type="ARBA" id="ARBA00022448"/>
    </source>
</evidence>
<dbReference type="Pfam" id="PF01547">
    <property type="entry name" value="SBP_bac_1"/>
    <property type="match status" value="1"/>
</dbReference>
<dbReference type="InterPro" id="IPR006059">
    <property type="entry name" value="SBP"/>
</dbReference>
<dbReference type="AlphaFoldDB" id="A0A6J4LK43"/>